<evidence type="ECO:0000313" key="1">
    <source>
        <dbReference type="EMBL" id="CAF4928777.1"/>
    </source>
</evidence>
<sequence length="137" mass="16218">MKLMFLYKTDVIQCAVPIDIDTEKPGKTVRPIFMFIPYKKPLLSRKYYVNDPRYEREDIHNYQKVKVQDSDYIDYLDFPFVRAQSKHHPPSVGHGADIFFGQAKVAKKIFGHLMNDDVMEALKRWQYDNRGKTKVLM</sequence>
<proteinExistence type="predicted"/>
<accession>A0A821WK72</accession>
<dbReference type="EMBL" id="CAJOBZ010000062">
    <property type="protein sequence ID" value="CAF4928777.1"/>
    <property type="molecule type" value="Genomic_DNA"/>
</dbReference>
<dbReference type="OrthoDB" id="10495104at2759"/>
<organism evidence="1 2">
    <name type="scientific">Pieris macdunnoughi</name>
    <dbReference type="NCBI Taxonomy" id="345717"/>
    <lineage>
        <taxon>Eukaryota</taxon>
        <taxon>Metazoa</taxon>
        <taxon>Ecdysozoa</taxon>
        <taxon>Arthropoda</taxon>
        <taxon>Hexapoda</taxon>
        <taxon>Insecta</taxon>
        <taxon>Pterygota</taxon>
        <taxon>Neoptera</taxon>
        <taxon>Endopterygota</taxon>
        <taxon>Lepidoptera</taxon>
        <taxon>Glossata</taxon>
        <taxon>Ditrysia</taxon>
        <taxon>Papilionoidea</taxon>
        <taxon>Pieridae</taxon>
        <taxon>Pierinae</taxon>
        <taxon>Pieris</taxon>
    </lineage>
</organism>
<reference evidence="1" key="1">
    <citation type="submission" date="2021-02" db="EMBL/GenBank/DDBJ databases">
        <authorList>
            <person name="Steward A R."/>
        </authorList>
    </citation>
    <scope>NUCLEOTIDE SEQUENCE</scope>
</reference>
<comment type="caution">
    <text evidence="1">The sequence shown here is derived from an EMBL/GenBank/DDBJ whole genome shotgun (WGS) entry which is preliminary data.</text>
</comment>
<keyword evidence="2" id="KW-1185">Reference proteome</keyword>
<gene>
    <name evidence="1" type="ORF">PMACD_LOCUS13672</name>
</gene>
<dbReference type="Proteomes" id="UP000663880">
    <property type="component" value="Unassembled WGS sequence"/>
</dbReference>
<protein>
    <submittedName>
        <fullName evidence="1">Uncharacterized protein</fullName>
    </submittedName>
</protein>
<evidence type="ECO:0000313" key="2">
    <source>
        <dbReference type="Proteomes" id="UP000663880"/>
    </source>
</evidence>
<name>A0A821WK72_9NEOP</name>
<dbReference type="AlphaFoldDB" id="A0A821WK72"/>